<dbReference type="SUPFAM" id="SSF51430">
    <property type="entry name" value="NAD(P)-linked oxidoreductase"/>
    <property type="match status" value="1"/>
</dbReference>
<dbReference type="OrthoDB" id="28487at2157"/>
<evidence type="ECO:0000259" key="1">
    <source>
        <dbReference type="Pfam" id="PF00248"/>
    </source>
</evidence>
<dbReference type="CDD" id="cd19096">
    <property type="entry name" value="AKR_Fe-S_oxidoreductase"/>
    <property type="match status" value="1"/>
</dbReference>
<evidence type="ECO:0000313" key="3">
    <source>
        <dbReference type="EMBL" id="QUH22955.1"/>
    </source>
</evidence>
<proteinExistence type="predicted"/>
<dbReference type="InterPro" id="IPR053135">
    <property type="entry name" value="AKR2_Oxidoreductase"/>
</dbReference>
<dbReference type="GeneID" id="64819858"/>
<dbReference type="Pfam" id="PF00248">
    <property type="entry name" value="Aldo_ket_red"/>
    <property type="match status" value="1"/>
</dbReference>
<evidence type="ECO:0000259" key="2">
    <source>
        <dbReference type="Pfam" id="PF13187"/>
    </source>
</evidence>
<dbReference type="InterPro" id="IPR023210">
    <property type="entry name" value="NADP_OxRdtase_dom"/>
</dbReference>
<dbReference type="RefSeq" id="WP_211533901.1">
    <property type="nucleotide sequence ID" value="NZ_CP058560.1"/>
</dbReference>
<dbReference type="InterPro" id="IPR017896">
    <property type="entry name" value="4Fe4S_Fe-S-bd"/>
</dbReference>
<dbReference type="PANTHER" id="PTHR43312:SF2">
    <property type="entry name" value="OXIDOREDUCTASE"/>
    <property type="match status" value="1"/>
</dbReference>
<dbReference type="KEGG" id="meme:HYG87_03795"/>
<feature type="domain" description="NADP-dependent oxidoreductase" evidence="1">
    <location>
        <begin position="16"/>
        <end position="286"/>
    </location>
</feature>
<dbReference type="SUPFAM" id="SSF46548">
    <property type="entry name" value="alpha-helical ferredoxin"/>
    <property type="match status" value="1"/>
</dbReference>
<dbReference type="PANTHER" id="PTHR43312">
    <property type="entry name" value="D-THREO-ALDOSE 1-DEHYDROGENASE"/>
    <property type="match status" value="1"/>
</dbReference>
<sequence length="381" mass="44220">MLYRKLGSTGIDVSILGFGAMRLPLDGKGAIDPDKSTYMLKYAIENGLNYIDTAFPYHNGQSEIFLGNFFEQYPELRKKVYISTKLPTWLINKPEDMDYYLKHQMENLKVDKIDFYLLHSLNKDYWENLMKLNVLDFLDSAVEEGKINYTGFSFHDEFDIFLEILESYPWDVCQIQFNYMDENYQAGREGLKYAASQGLGTIIMEPMRGGCLTRNIPEDIIEIWEMADEPKKPVEWALKYVWDYPETNVALSGMSSFSQVQENIKLASKTQANSLTKNDYEIIKEVRRTYREKIVIDCTSCGYCMPCPKGVDIPKNFNIYNTYKMFDNDNGIKKHYHGLLKENQRASQCSEMEACGKCNNICPQMIDIPQTLQKVKKAFEK</sequence>
<keyword evidence="4" id="KW-1185">Reference proteome</keyword>
<dbReference type="AlphaFoldDB" id="A0A8T8K635"/>
<gene>
    <name evidence="3" type="ORF">HYG87_03795</name>
</gene>
<dbReference type="Gene3D" id="3.20.20.100">
    <property type="entry name" value="NADP-dependent oxidoreductase domain"/>
    <property type="match status" value="1"/>
</dbReference>
<reference evidence="3" key="1">
    <citation type="submission" date="2020-07" db="EMBL/GenBank/DDBJ databases">
        <title>Methanobacterium. sp. MethCan genome.</title>
        <authorList>
            <person name="Postec A."/>
            <person name="Quemeneur M."/>
        </authorList>
    </citation>
    <scope>NUCLEOTIDE SEQUENCE</scope>
    <source>
        <strain evidence="3">MethCAN</strain>
    </source>
</reference>
<organism evidence="3 4">
    <name type="scientific">Methanobacterium alkalithermotolerans</name>
    <dbReference type="NCBI Taxonomy" id="2731220"/>
    <lineage>
        <taxon>Archaea</taxon>
        <taxon>Methanobacteriati</taxon>
        <taxon>Methanobacteriota</taxon>
        <taxon>Methanomada group</taxon>
        <taxon>Methanobacteria</taxon>
        <taxon>Methanobacteriales</taxon>
        <taxon>Methanobacteriaceae</taxon>
        <taxon>Methanobacterium</taxon>
    </lineage>
</organism>
<dbReference type="Pfam" id="PF13187">
    <property type="entry name" value="Fer4_9"/>
    <property type="match status" value="1"/>
</dbReference>
<name>A0A8T8K635_9EURY</name>
<evidence type="ECO:0000313" key="4">
    <source>
        <dbReference type="Proteomes" id="UP000681041"/>
    </source>
</evidence>
<dbReference type="InterPro" id="IPR036812">
    <property type="entry name" value="NAD(P)_OxRdtase_dom_sf"/>
</dbReference>
<dbReference type="EMBL" id="CP058560">
    <property type="protein sequence ID" value="QUH22955.1"/>
    <property type="molecule type" value="Genomic_DNA"/>
</dbReference>
<protein>
    <submittedName>
        <fullName evidence="3">Aldo/keto reductase</fullName>
    </submittedName>
</protein>
<accession>A0A8T8K635</accession>
<feature type="domain" description="4Fe-4S ferredoxin-type" evidence="2">
    <location>
        <begin position="297"/>
        <end position="365"/>
    </location>
</feature>
<dbReference type="Proteomes" id="UP000681041">
    <property type="component" value="Chromosome"/>
</dbReference>